<dbReference type="EMBL" id="JANQDL010000060">
    <property type="protein sequence ID" value="MDH6063773.1"/>
    <property type="molecule type" value="Genomic_DNA"/>
</dbReference>
<dbReference type="AlphaFoldDB" id="A0AA43GYD7"/>
<comment type="caution">
    <text evidence="1">The sequence shown here is derived from an EMBL/GenBank/DDBJ whole genome shotgun (WGS) entry which is preliminary data.</text>
</comment>
<gene>
    <name evidence="1" type="ORF">NWP23_08350</name>
</gene>
<proteinExistence type="predicted"/>
<dbReference type="Proteomes" id="UP001159370">
    <property type="component" value="Unassembled WGS sequence"/>
</dbReference>
<name>A0AA43GYD7_9CYAN</name>
<protein>
    <submittedName>
        <fullName evidence="1">Uncharacterized protein</fullName>
    </submittedName>
</protein>
<evidence type="ECO:0000313" key="2">
    <source>
        <dbReference type="Proteomes" id="UP001159370"/>
    </source>
</evidence>
<accession>A0AA43GYD7</accession>
<reference evidence="1 2" key="1">
    <citation type="journal article" date="2023" name="J. Phycol.">
        <title>Chrysosporum ovalisporum is synonymous with the true-branching cyanobacterium Umezakia natans (Nostocales/Aphanizomenonaceae).</title>
        <authorList>
            <person name="McGregor G.B."/>
            <person name="Sendall B.C."/>
            <person name="Niiyama Y."/>
            <person name="Tuji A."/>
            <person name="Willis A."/>
        </authorList>
    </citation>
    <scope>NUCLEOTIDE SEQUENCE [LARGE SCALE GENOMIC DNA]</scope>
    <source>
        <strain evidence="1 2">FSS-62</strain>
    </source>
</reference>
<evidence type="ECO:0000313" key="1">
    <source>
        <dbReference type="EMBL" id="MDH6063773.1"/>
    </source>
</evidence>
<sequence length="64" mass="7049">MGVTLDDLLRPASVGLPKFRFRAHASFDKNPQFAAQVLRMLQTYNALEQNEFGACALLMGSMGC</sequence>
<dbReference type="RefSeq" id="WP_280650946.1">
    <property type="nucleotide sequence ID" value="NZ_JANQDL010000060.1"/>
</dbReference>
<organism evidence="1 2">
    <name type="scientific">Umezakia ovalisporum FSS-62</name>
    <dbReference type="NCBI Taxonomy" id="2971776"/>
    <lineage>
        <taxon>Bacteria</taxon>
        <taxon>Bacillati</taxon>
        <taxon>Cyanobacteriota</taxon>
        <taxon>Cyanophyceae</taxon>
        <taxon>Nostocales</taxon>
        <taxon>Nodulariaceae</taxon>
        <taxon>Umezakia</taxon>
    </lineage>
</organism>